<feature type="domain" description="Protein kinase" evidence="6">
    <location>
        <begin position="84"/>
        <end position="377"/>
    </location>
</feature>
<dbReference type="PROSITE" id="PS00107">
    <property type="entry name" value="PROTEIN_KINASE_ATP"/>
    <property type="match status" value="1"/>
</dbReference>
<sequence length="568" mass="62465">MTLTVHGINEGKNCCNLTPLVSSLTSQCRYNLCNFMMPRQAAKQKAGSDVPKKAAPKKRGPRAYKLPDPIPQGEVLKDLNKKEWKLGPTVGKGGFGELYLAAEATSSPVGSDAMYVIKIEPKDNGPLFVEQAFYQRSAKAEMVEDWMRKRKLTHLGVPKFMGTGMHNRGKTDFRFLVMERFGEDIWKKYLACSKRFTAKTAFTLGIQILDSLEYLHSTGYAHADIKSANILLGYGPKSQNQVYLVDYGLAVRFCPNGQHREYKEDPKKAHDGTPEFTSRDAHNGVVPSRRGDLEILGYVILQWLAGSLPWEHKISESYTDFPYVMNQKKQYMSNIGSLMKVCFPAGNHPVALQKYMEYVSKLKYEEVPDYKHLKGLFTKAIAAAGFKADGKLDFTPPSASTSDSSSDTKAKKRKAVGGASELPKKAAKVGRTGRRIVSSSTESTSDSETAVAPPVKGRQRKAASAPKPKAVAATKRPVAKSPLRSPVRSPKARSAPGVIGSSAVRPKPALTKKQLERSKGSESTSSTTPQISGEVFTRRKRKTPVVTATSCTQTSPGVKQTPKIKRKR</sequence>
<evidence type="ECO:0000313" key="8">
    <source>
        <dbReference type="Proteomes" id="UP000887568"/>
    </source>
</evidence>
<feature type="compositionally biased region" description="Polar residues" evidence="5">
    <location>
        <begin position="521"/>
        <end position="531"/>
    </location>
</feature>
<evidence type="ECO:0000256" key="1">
    <source>
        <dbReference type="ARBA" id="ARBA00012513"/>
    </source>
</evidence>
<evidence type="ECO:0000259" key="6">
    <source>
        <dbReference type="PROSITE" id="PS50011"/>
    </source>
</evidence>
<dbReference type="PROSITE" id="PS00108">
    <property type="entry name" value="PROTEIN_KINASE_ST"/>
    <property type="match status" value="1"/>
</dbReference>
<feature type="compositionally biased region" description="Basic and acidic residues" evidence="5">
    <location>
        <begin position="260"/>
        <end position="282"/>
    </location>
</feature>
<dbReference type="Gene3D" id="1.10.510.10">
    <property type="entry name" value="Transferase(Phosphotransferase) domain 1"/>
    <property type="match status" value="1"/>
</dbReference>
<dbReference type="InterPro" id="IPR050235">
    <property type="entry name" value="CK1_Ser-Thr_kinase"/>
</dbReference>
<dbReference type="InterPro" id="IPR008271">
    <property type="entry name" value="Ser/Thr_kinase_AS"/>
</dbReference>
<proteinExistence type="predicted"/>
<feature type="compositionally biased region" description="Basic residues" evidence="5">
    <location>
        <begin position="425"/>
        <end position="434"/>
    </location>
</feature>
<feature type="compositionally biased region" description="Low complexity" evidence="5">
    <location>
        <begin position="462"/>
        <end position="480"/>
    </location>
</feature>
<keyword evidence="8" id="KW-1185">Reference proteome</keyword>
<dbReference type="GO" id="GO:0005524">
    <property type="term" value="F:ATP binding"/>
    <property type="evidence" value="ECO:0007669"/>
    <property type="project" value="UniProtKB-UniRule"/>
</dbReference>
<feature type="region of interest" description="Disordered" evidence="5">
    <location>
        <begin position="44"/>
        <end position="63"/>
    </location>
</feature>
<evidence type="ECO:0000256" key="3">
    <source>
        <dbReference type="ARBA" id="ARBA00022840"/>
    </source>
</evidence>
<keyword evidence="2 4" id="KW-0547">Nucleotide-binding</keyword>
<reference evidence="7" key="1">
    <citation type="submission" date="2022-11" db="UniProtKB">
        <authorList>
            <consortium name="EnsemblMetazoa"/>
        </authorList>
    </citation>
    <scope>IDENTIFICATION</scope>
</reference>
<evidence type="ECO:0000313" key="7">
    <source>
        <dbReference type="EnsemblMetazoa" id="XP_038074778.1"/>
    </source>
</evidence>
<evidence type="ECO:0000256" key="5">
    <source>
        <dbReference type="SAM" id="MobiDB-lite"/>
    </source>
</evidence>
<dbReference type="InterPro" id="IPR017441">
    <property type="entry name" value="Protein_kinase_ATP_BS"/>
</dbReference>
<dbReference type="PROSITE" id="PS50011">
    <property type="entry name" value="PROTEIN_KINASE_DOM"/>
    <property type="match status" value="1"/>
</dbReference>
<accession>A0A914BEV4</accession>
<dbReference type="EnsemblMetazoa" id="XM_038218850.1">
    <property type="protein sequence ID" value="XP_038074778.1"/>
    <property type="gene ID" value="LOC119742689"/>
</dbReference>
<feature type="region of interest" description="Disordered" evidence="5">
    <location>
        <begin position="260"/>
        <end position="283"/>
    </location>
</feature>
<dbReference type="CDD" id="cd14015">
    <property type="entry name" value="STKc_VRK"/>
    <property type="match status" value="1"/>
</dbReference>
<dbReference type="OMA" id="MHSTGYV"/>
<dbReference type="GeneID" id="119742689"/>
<feature type="compositionally biased region" description="Low complexity" evidence="5">
    <location>
        <begin position="396"/>
        <end position="407"/>
    </location>
</feature>
<feature type="region of interest" description="Disordered" evidence="5">
    <location>
        <begin position="396"/>
        <end position="568"/>
    </location>
</feature>
<dbReference type="AlphaFoldDB" id="A0A914BEV4"/>
<dbReference type="EC" id="2.7.11.1" evidence="1"/>
<name>A0A914BEV4_PATMI</name>
<feature type="compositionally biased region" description="Polar residues" evidence="5">
    <location>
        <begin position="546"/>
        <end position="558"/>
    </location>
</feature>
<dbReference type="Pfam" id="PF00069">
    <property type="entry name" value="Pkinase"/>
    <property type="match status" value="1"/>
</dbReference>
<evidence type="ECO:0000256" key="4">
    <source>
        <dbReference type="PROSITE-ProRule" id="PRU10141"/>
    </source>
</evidence>
<dbReference type="GO" id="GO:0004674">
    <property type="term" value="F:protein serine/threonine kinase activity"/>
    <property type="evidence" value="ECO:0007669"/>
    <property type="project" value="UniProtKB-EC"/>
</dbReference>
<dbReference type="Proteomes" id="UP000887568">
    <property type="component" value="Unplaced"/>
</dbReference>
<dbReference type="SMART" id="SM00220">
    <property type="entry name" value="S_TKc"/>
    <property type="match status" value="1"/>
</dbReference>
<keyword evidence="3 4" id="KW-0067">ATP-binding</keyword>
<protein>
    <recommendedName>
        <fullName evidence="1">non-specific serine/threonine protein kinase</fullName>
        <ecNumber evidence="1">2.7.11.1</ecNumber>
    </recommendedName>
</protein>
<dbReference type="CTD" id="7443"/>
<dbReference type="OrthoDB" id="2687620at2759"/>
<feature type="compositionally biased region" description="Low complexity" evidence="5">
    <location>
        <begin position="438"/>
        <end position="449"/>
    </location>
</feature>
<dbReference type="RefSeq" id="XP_038074778.1">
    <property type="nucleotide sequence ID" value="XM_038218850.1"/>
</dbReference>
<dbReference type="InterPro" id="IPR011009">
    <property type="entry name" value="Kinase-like_dom_sf"/>
</dbReference>
<dbReference type="PANTHER" id="PTHR11909">
    <property type="entry name" value="CASEIN KINASE-RELATED"/>
    <property type="match status" value="1"/>
</dbReference>
<dbReference type="InterPro" id="IPR000719">
    <property type="entry name" value="Prot_kinase_dom"/>
</dbReference>
<dbReference type="SUPFAM" id="SSF56112">
    <property type="entry name" value="Protein kinase-like (PK-like)"/>
    <property type="match status" value="1"/>
</dbReference>
<evidence type="ECO:0000256" key="2">
    <source>
        <dbReference type="ARBA" id="ARBA00022741"/>
    </source>
</evidence>
<organism evidence="7 8">
    <name type="scientific">Patiria miniata</name>
    <name type="common">Bat star</name>
    <name type="synonym">Asterina miniata</name>
    <dbReference type="NCBI Taxonomy" id="46514"/>
    <lineage>
        <taxon>Eukaryota</taxon>
        <taxon>Metazoa</taxon>
        <taxon>Echinodermata</taxon>
        <taxon>Eleutherozoa</taxon>
        <taxon>Asterozoa</taxon>
        <taxon>Asteroidea</taxon>
        <taxon>Valvatacea</taxon>
        <taxon>Valvatida</taxon>
        <taxon>Asterinidae</taxon>
        <taxon>Patiria</taxon>
    </lineage>
</organism>
<feature type="binding site" evidence="4">
    <location>
        <position position="118"/>
    </location>
    <ligand>
        <name>ATP</name>
        <dbReference type="ChEBI" id="CHEBI:30616"/>
    </ligand>
</feature>